<evidence type="ECO:0000256" key="1">
    <source>
        <dbReference type="SAM" id="Phobius"/>
    </source>
</evidence>
<feature type="transmembrane region" description="Helical" evidence="1">
    <location>
        <begin position="88"/>
        <end position="107"/>
    </location>
</feature>
<name>A0ABV7HBG5_9GAMM</name>
<proteinExistence type="predicted"/>
<reference evidence="3" key="1">
    <citation type="journal article" date="2019" name="Int. J. Syst. Evol. Microbiol.">
        <title>The Global Catalogue of Microorganisms (GCM) 10K type strain sequencing project: providing services to taxonomists for standard genome sequencing and annotation.</title>
        <authorList>
            <consortium name="The Broad Institute Genomics Platform"/>
            <consortium name="The Broad Institute Genome Sequencing Center for Infectious Disease"/>
            <person name="Wu L."/>
            <person name="Ma J."/>
        </authorList>
    </citation>
    <scope>NUCLEOTIDE SEQUENCE [LARGE SCALE GENOMIC DNA]</scope>
    <source>
        <strain evidence="3">KCTC 52438</strain>
    </source>
</reference>
<comment type="caution">
    <text evidence="2">The sequence shown here is derived from an EMBL/GenBank/DDBJ whole genome shotgun (WGS) entry which is preliminary data.</text>
</comment>
<evidence type="ECO:0000313" key="2">
    <source>
        <dbReference type="EMBL" id="MFC3151249.1"/>
    </source>
</evidence>
<dbReference type="Proteomes" id="UP001595476">
    <property type="component" value="Unassembled WGS sequence"/>
</dbReference>
<dbReference type="EMBL" id="JBHRSZ010000004">
    <property type="protein sequence ID" value="MFC3151249.1"/>
    <property type="molecule type" value="Genomic_DNA"/>
</dbReference>
<keyword evidence="1" id="KW-0472">Membrane</keyword>
<sequence>MLVLVIGSFLIITGVLSIRFPDLSKALYRYDMAQWERLGSPDGYAFSDLGKTISLYSWVLSSGYQASHCDEIQTLGAKAHKRAMISKYLMQVGVALIVVGFAAALMGY</sequence>
<keyword evidence="1" id="KW-1133">Transmembrane helix</keyword>
<accession>A0ABV7HBG5</accession>
<keyword evidence="1" id="KW-0812">Transmembrane</keyword>
<protein>
    <submittedName>
        <fullName evidence="2">Uncharacterized protein</fullName>
    </submittedName>
</protein>
<organism evidence="2 3">
    <name type="scientific">Litoribrevibacter euphylliae</name>
    <dbReference type="NCBI Taxonomy" id="1834034"/>
    <lineage>
        <taxon>Bacteria</taxon>
        <taxon>Pseudomonadati</taxon>
        <taxon>Pseudomonadota</taxon>
        <taxon>Gammaproteobacteria</taxon>
        <taxon>Oceanospirillales</taxon>
        <taxon>Oceanospirillaceae</taxon>
        <taxon>Litoribrevibacter</taxon>
    </lineage>
</organism>
<evidence type="ECO:0000313" key="3">
    <source>
        <dbReference type="Proteomes" id="UP001595476"/>
    </source>
</evidence>
<keyword evidence="3" id="KW-1185">Reference proteome</keyword>
<gene>
    <name evidence="2" type="ORF">ACFOEK_09455</name>
</gene>
<dbReference type="RefSeq" id="WP_386719661.1">
    <property type="nucleotide sequence ID" value="NZ_JBHRSZ010000004.1"/>
</dbReference>